<dbReference type="NCBIfam" id="TIGR00125">
    <property type="entry name" value="cyt_tran_rel"/>
    <property type="match status" value="1"/>
</dbReference>
<dbReference type="Gene3D" id="3.40.50.620">
    <property type="entry name" value="HUPs"/>
    <property type="match status" value="1"/>
</dbReference>
<dbReference type="OrthoDB" id="17102at2759"/>
<dbReference type="Pfam" id="PF01467">
    <property type="entry name" value="CTP_transf_like"/>
    <property type="match status" value="1"/>
</dbReference>
<dbReference type="InterPro" id="IPR014729">
    <property type="entry name" value="Rossmann-like_a/b/a_fold"/>
</dbReference>
<dbReference type="InterPro" id="IPR045049">
    <property type="entry name" value="Pcy1-like"/>
</dbReference>
<feature type="domain" description="Cytidyltransferase-like" evidence="12">
    <location>
        <begin position="100"/>
        <end position="227"/>
    </location>
</feature>
<keyword evidence="3" id="KW-0444">Lipid biosynthesis</keyword>
<evidence type="ECO:0000256" key="10">
    <source>
        <dbReference type="ARBA" id="ARBA00026101"/>
    </source>
</evidence>
<feature type="non-terminal residue" evidence="13">
    <location>
        <position position="372"/>
    </location>
</feature>
<evidence type="ECO:0000256" key="3">
    <source>
        <dbReference type="ARBA" id="ARBA00022516"/>
    </source>
</evidence>
<keyword evidence="7" id="KW-0594">Phospholipid biosynthesis</keyword>
<reference evidence="13 14" key="1">
    <citation type="submission" date="2013-11" db="EMBL/GenBank/DDBJ databases">
        <title>Genome sequencing of Stegodyphus mimosarum.</title>
        <authorList>
            <person name="Bechsgaard J."/>
        </authorList>
    </citation>
    <scope>NUCLEOTIDE SEQUENCE [LARGE SCALE GENOMIC DNA]</scope>
</reference>
<dbReference type="EMBL" id="KK120179">
    <property type="protein sequence ID" value="KFM77700.1"/>
    <property type="molecule type" value="Genomic_DNA"/>
</dbReference>
<dbReference type="GO" id="GO:0004105">
    <property type="term" value="F:choline-phosphate cytidylyltransferase activity"/>
    <property type="evidence" value="ECO:0007669"/>
    <property type="project" value="UniProtKB-EC"/>
</dbReference>
<dbReference type="GO" id="GO:0031210">
    <property type="term" value="F:phosphatidylcholine binding"/>
    <property type="evidence" value="ECO:0007669"/>
    <property type="project" value="TreeGrafter"/>
</dbReference>
<dbReference type="AlphaFoldDB" id="A0A087UK11"/>
<evidence type="ECO:0000313" key="14">
    <source>
        <dbReference type="Proteomes" id="UP000054359"/>
    </source>
</evidence>
<name>A0A087UK11_STEMI</name>
<keyword evidence="8" id="KW-1208">Phospholipid metabolism</keyword>
<evidence type="ECO:0000259" key="12">
    <source>
        <dbReference type="Pfam" id="PF01467"/>
    </source>
</evidence>
<sequence length="372" mass="42735">MEEEAQECCSESLSNGMEKHCRTRKRTRAEACLGNSSKSNCTNGQRTLYPNRPVSSALYRPAPFNDEPEAVAERARCDYSIKITKEMAESGTAPRPVRVYADGIYDLFHQGHARQLMQAKNAFPVVYLIVGVNSDFLTHQNKGKTVMTDEERYEGVRHCRYVDEVVRDAPWIIDDKFLEENKIDFVAHDDLPYAMGSEDDVYKGIKERGMFVATERTEGVSTSDLVARIVRDYDMYVRRNLDRGYSAKEMNVSFLNEKKFLLQNKMDKIKGKLEGKRHEIIHKWEEKSREFINNFLDLFGKDGRLNTFWKESKGRLRQALSPASTPPGSPLRRRARSASPPAKSRRIETMSNRGTSSEESSDEEYDWLRANA</sequence>
<dbReference type="OMA" id="FEDFSIC"/>
<dbReference type="InterPro" id="IPR004821">
    <property type="entry name" value="Cyt_trans-like"/>
</dbReference>
<comment type="similarity">
    <text evidence="2">Belongs to the cytidylyltransferase family.</text>
</comment>
<dbReference type="InterPro" id="IPR041723">
    <property type="entry name" value="CCT"/>
</dbReference>
<feature type="region of interest" description="Disordered" evidence="11">
    <location>
        <begin position="316"/>
        <end position="372"/>
    </location>
</feature>
<protein>
    <recommendedName>
        <fullName evidence="10">choline-phosphate cytidylyltransferase</fullName>
        <ecNumber evidence="10">2.7.7.15</ecNumber>
    </recommendedName>
</protein>
<gene>
    <name evidence="13" type="ORF">X975_13920</name>
</gene>
<accession>A0A087UK11</accession>
<keyword evidence="5 13" id="KW-0548">Nucleotidyltransferase</keyword>
<dbReference type="Proteomes" id="UP000054359">
    <property type="component" value="Unassembled WGS sequence"/>
</dbReference>
<comment type="pathway">
    <text evidence="9">Phospholipid metabolism; phosphatidylcholine biosynthesis; phosphatidylcholine from phosphocholine: step 1/2.</text>
</comment>
<dbReference type="FunFam" id="3.40.50.620:FF:000016">
    <property type="entry name" value="Putative choline-phosphate cytidylyltransferase B"/>
    <property type="match status" value="1"/>
</dbReference>
<dbReference type="SUPFAM" id="SSF52374">
    <property type="entry name" value="Nucleotidylyl transferase"/>
    <property type="match status" value="1"/>
</dbReference>
<keyword evidence="14" id="KW-1185">Reference proteome</keyword>
<evidence type="ECO:0000313" key="13">
    <source>
        <dbReference type="EMBL" id="KFM77700.1"/>
    </source>
</evidence>
<dbReference type="PANTHER" id="PTHR10739">
    <property type="entry name" value="CYTIDYLYLTRANSFERASE"/>
    <property type="match status" value="1"/>
</dbReference>
<dbReference type="CDD" id="cd02174">
    <property type="entry name" value="CCT"/>
    <property type="match status" value="1"/>
</dbReference>
<evidence type="ECO:0000256" key="2">
    <source>
        <dbReference type="ARBA" id="ARBA00010101"/>
    </source>
</evidence>
<evidence type="ECO:0000256" key="1">
    <source>
        <dbReference type="ARBA" id="ARBA00005189"/>
    </source>
</evidence>
<evidence type="ECO:0000256" key="9">
    <source>
        <dbReference type="ARBA" id="ARBA00025706"/>
    </source>
</evidence>
<keyword evidence="6" id="KW-0443">Lipid metabolism</keyword>
<dbReference type="EC" id="2.7.7.15" evidence="10"/>
<evidence type="ECO:0000256" key="8">
    <source>
        <dbReference type="ARBA" id="ARBA00023264"/>
    </source>
</evidence>
<comment type="pathway">
    <text evidence="1">Lipid metabolism.</text>
</comment>
<evidence type="ECO:0000256" key="11">
    <source>
        <dbReference type="SAM" id="MobiDB-lite"/>
    </source>
</evidence>
<dbReference type="UniPathway" id="UPA00753">
    <property type="reaction ID" value="UER00739"/>
</dbReference>
<keyword evidence="4 13" id="KW-0808">Transferase</keyword>
<dbReference type="PANTHER" id="PTHR10739:SF13">
    <property type="entry name" value="CHOLINE-PHOSPHATE CYTIDYLYLTRANSFERASE"/>
    <property type="match status" value="1"/>
</dbReference>
<evidence type="ECO:0000256" key="7">
    <source>
        <dbReference type="ARBA" id="ARBA00023209"/>
    </source>
</evidence>
<evidence type="ECO:0000256" key="5">
    <source>
        <dbReference type="ARBA" id="ARBA00022695"/>
    </source>
</evidence>
<evidence type="ECO:0000256" key="4">
    <source>
        <dbReference type="ARBA" id="ARBA00022679"/>
    </source>
</evidence>
<proteinExistence type="inferred from homology"/>
<evidence type="ECO:0000256" key="6">
    <source>
        <dbReference type="ARBA" id="ARBA00023098"/>
    </source>
</evidence>
<dbReference type="STRING" id="407821.A0A087UK11"/>
<organism evidence="13 14">
    <name type="scientific">Stegodyphus mimosarum</name>
    <name type="common">African social velvet spider</name>
    <dbReference type="NCBI Taxonomy" id="407821"/>
    <lineage>
        <taxon>Eukaryota</taxon>
        <taxon>Metazoa</taxon>
        <taxon>Ecdysozoa</taxon>
        <taxon>Arthropoda</taxon>
        <taxon>Chelicerata</taxon>
        <taxon>Arachnida</taxon>
        <taxon>Araneae</taxon>
        <taxon>Araneomorphae</taxon>
        <taxon>Entelegynae</taxon>
        <taxon>Eresoidea</taxon>
        <taxon>Eresidae</taxon>
        <taxon>Stegodyphus</taxon>
    </lineage>
</organism>